<evidence type="ECO:0000313" key="3">
    <source>
        <dbReference type="Proteomes" id="UP001283361"/>
    </source>
</evidence>
<organism evidence="2 3">
    <name type="scientific">Elysia crispata</name>
    <name type="common">lettuce slug</name>
    <dbReference type="NCBI Taxonomy" id="231223"/>
    <lineage>
        <taxon>Eukaryota</taxon>
        <taxon>Metazoa</taxon>
        <taxon>Spiralia</taxon>
        <taxon>Lophotrochozoa</taxon>
        <taxon>Mollusca</taxon>
        <taxon>Gastropoda</taxon>
        <taxon>Heterobranchia</taxon>
        <taxon>Euthyneura</taxon>
        <taxon>Panpulmonata</taxon>
        <taxon>Sacoglossa</taxon>
        <taxon>Placobranchoidea</taxon>
        <taxon>Plakobranchidae</taxon>
        <taxon>Elysia</taxon>
    </lineage>
</organism>
<keyword evidence="1" id="KW-0732">Signal</keyword>
<feature type="signal peptide" evidence="1">
    <location>
        <begin position="1"/>
        <end position="17"/>
    </location>
</feature>
<accession>A0AAE1B7G9</accession>
<name>A0AAE1B7G9_9GAST</name>
<proteinExistence type="predicted"/>
<dbReference type="AlphaFoldDB" id="A0AAE1B7G9"/>
<dbReference type="EMBL" id="JAWDGP010000465">
    <property type="protein sequence ID" value="KAK3800291.1"/>
    <property type="molecule type" value="Genomic_DNA"/>
</dbReference>
<sequence>MLPLLTVFVVGFVPLAAVPLGVYQSEDQGTIRVRIREPSEIPNTQEDRVSGPALHKNLFPEGRHSSWETVRLVLAGHYRLLYIVLDPEGLETSM</sequence>
<feature type="chain" id="PRO_5042098399" evidence="1">
    <location>
        <begin position="18"/>
        <end position="94"/>
    </location>
</feature>
<protein>
    <submittedName>
        <fullName evidence="2">Uncharacterized protein</fullName>
    </submittedName>
</protein>
<evidence type="ECO:0000256" key="1">
    <source>
        <dbReference type="SAM" id="SignalP"/>
    </source>
</evidence>
<reference evidence="2" key="1">
    <citation type="journal article" date="2023" name="G3 (Bethesda)">
        <title>A reference genome for the long-term kleptoplast-retaining sea slug Elysia crispata morphotype clarki.</title>
        <authorList>
            <person name="Eastman K.E."/>
            <person name="Pendleton A.L."/>
            <person name="Shaikh M.A."/>
            <person name="Suttiyut T."/>
            <person name="Ogas R."/>
            <person name="Tomko P."/>
            <person name="Gavelis G."/>
            <person name="Widhalm J.R."/>
            <person name="Wisecaver J.H."/>
        </authorList>
    </citation>
    <scope>NUCLEOTIDE SEQUENCE</scope>
    <source>
        <strain evidence="2">ECLA1</strain>
    </source>
</reference>
<evidence type="ECO:0000313" key="2">
    <source>
        <dbReference type="EMBL" id="KAK3800291.1"/>
    </source>
</evidence>
<dbReference type="Proteomes" id="UP001283361">
    <property type="component" value="Unassembled WGS sequence"/>
</dbReference>
<gene>
    <name evidence="2" type="ORF">RRG08_026006</name>
</gene>
<comment type="caution">
    <text evidence="2">The sequence shown here is derived from an EMBL/GenBank/DDBJ whole genome shotgun (WGS) entry which is preliminary data.</text>
</comment>
<keyword evidence="3" id="KW-1185">Reference proteome</keyword>